<keyword evidence="5" id="KW-1185">Reference proteome</keyword>
<name>A0ABR5CK68_9HYPH</name>
<accession>A0ABR5CK68</accession>
<evidence type="ECO:0000313" key="4">
    <source>
        <dbReference type="EMBL" id="KJF65207.1"/>
    </source>
</evidence>
<dbReference type="InterPro" id="IPR009057">
    <property type="entry name" value="Homeodomain-like_sf"/>
</dbReference>
<evidence type="ECO:0000259" key="3">
    <source>
        <dbReference type="PROSITE" id="PS50977"/>
    </source>
</evidence>
<dbReference type="PROSITE" id="PS50977">
    <property type="entry name" value="HTH_TETR_2"/>
    <property type="match status" value="1"/>
</dbReference>
<dbReference type="Proteomes" id="UP000052068">
    <property type="component" value="Unassembled WGS sequence"/>
</dbReference>
<evidence type="ECO:0000256" key="1">
    <source>
        <dbReference type="ARBA" id="ARBA00023125"/>
    </source>
</evidence>
<protein>
    <submittedName>
        <fullName evidence="4">TetR family transcriptional regulator</fullName>
    </submittedName>
</protein>
<dbReference type="InterPro" id="IPR050109">
    <property type="entry name" value="HTH-type_TetR-like_transc_reg"/>
</dbReference>
<dbReference type="Pfam" id="PF00440">
    <property type="entry name" value="TetR_N"/>
    <property type="match status" value="1"/>
</dbReference>
<dbReference type="PRINTS" id="PR00455">
    <property type="entry name" value="HTHTETR"/>
</dbReference>
<evidence type="ECO:0000313" key="5">
    <source>
        <dbReference type="Proteomes" id="UP000052068"/>
    </source>
</evidence>
<gene>
    <name evidence="4" type="ORF">RS75_24535</name>
</gene>
<feature type="domain" description="HTH tetR-type" evidence="3">
    <location>
        <begin position="4"/>
        <end position="64"/>
    </location>
</feature>
<dbReference type="InterPro" id="IPR001647">
    <property type="entry name" value="HTH_TetR"/>
</dbReference>
<dbReference type="PANTHER" id="PTHR30055">
    <property type="entry name" value="HTH-TYPE TRANSCRIPTIONAL REGULATOR RUTR"/>
    <property type="match status" value="1"/>
</dbReference>
<evidence type="ECO:0000256" key="2">
    <source>
        <dbReference type="PROSITE-ProRule" id="PRU00335"/>
    </source>
</evidence>
<proteinExistence type="predicted"/>
<sequence length="192" mass="21062">MPKADRRAQLLEVAHRIVRQQGTDALTLGALAEHAGVSKPITYNHFETRAGLMIALHREIMDRQVQALADAIDQTPRQLEDVARVLATTYMDCYKTVGPEWHAIGAALKGDAQMDAYQREMIDGHAGFFSKVLIPLSTLAPEVTQRRCVGIIGAGEALSDCLVRGQISRDHAVADFTDLMTNWLSNTGPNPD</sequence>
<dbReference type="PANTHER" id="PTHR30055:SF223">
    <property type="entry name" value="HTH-TYPE TRANSCRIPTIONAL REGULATOR UIDR"/>
    <property type="match status" value="1"/>
</dbReference>
<reference evidence="4 5" key="1">
    <citation type="submission" date="2015-03" db="EMBL/GenBank/DDBJ databases">
        <title>Draft Genome Sequences of Agrobacterium nepotum Strain 39/7T (= CFBP 7436T = LMG 26435T) and Agrobacterium sp. Strain KFB 330 (= CFBP 8308 = LMG 28674).</title>
        <authorList>
            <person name="Kuzmanovic N."/>
            <person name="Pulawska J."/>
            <person name="Obradovic A."/>
        </authorList>
    </citation>
    <scope>NUCLEOTIDE SEQUENCE [LARGE SCALE GENOMIC DNA]</scope>
    <source>
        <strain evidence="4 5">39/7</strain>
    </source>
</reference>
<dbReference type="EMBL" id="JWJH01000052">
    <property type="protein sequence ID" value="KJF65207.1"/>
    <property type="molecule type" value="Genomic_DNA"/>
</dbReference>
<organism evidence="4 5">
    <name type="scientific">Rhizobium nepotum 39/7</name>
    <dbReference type="NCBI Taxonomy" id="1368418"/>
    <lineage>
        <taxon>Bacteria</taxon>
        <taxon>Pseudomonadati</taxon>
        <taxon>Pseudomonadota</taxon>
        <taxon>Alphaproteobacteria</taxon>
        <taxon>Hyphomicrobiales</taxon>
        <taxon>Rhizobiaceae</taxon>
        <taxon>Rhizobium/Agrobacterium group</taxon>
        <taxon>Rhizobium</taxon>
    </lineage>
</organism>
<comment type="caution">
    <text evidence="4">The sequence shown here is derived from an EMBL/GenBank/DDBJ whole genome shotgun (WGS) entry which is preliminary data.</text>
</comment>
<feature type="DNA-binding region" description="H-T-H motif" evidence="2">
    <location>
        <begin position="27"/>
        <end position="46"/>
    </location>
</feature>
<dbReference type="Gene3D" id="1.10.357.10">
    <property type="entry name" value="Tetracycline Repressor, domain 2"/>
    <property type="match status" value="1"/>
</dbReference>
<keyword evidence="1 2" id="KW-0238">DNA-binding</keyword>
<dbReference type="SUPFAM" id="SSF46689">
    <property type="entry name" value="Homeodomain-like"/>
    <property type="match status" value="1"/>
</dbReference>